<evidence type="ECO:0000256" key="6">
    <source>
        <dbReference type="SAM" id="Phobius"/>
    </source>
</evidence>
<dbReference type="GO" id="GO:0032259">
    <property type="term" value="P:methylation"/>
    <property type="evidence" value="ECO:0007669"/>
    <property type="project" value="UniProtKB-KW"/>
</dbReference>
<keyword evidence="10" id="KW-0808">Transferase</keyword>
<dbReference type="GO" id="GO:0005634">
    <property type="term" value="C:nucleus"/>
    <property type="evidence" value="ECO:0007669"/>
    <property type="project" value="InterPro"/>
</dbReference>
<gene>
    <name evidence="10" type="primary">EHMT1_0</name>
    <name evidence="9" type="synonym">EHMT1_1</name>
    <name evidence="9" type="ORF">g.14558</name>
    <name evidence="10" type="ORF">g.14559</name>
</gene>
<feature type="region of interest" description="Disordered" evidence="5">
    <location>
        <begin position="218"/>
        <end position="324"/>
    </location>
</feature>
<protein>
    <submittedName>
        <fullName evidence="10">Histone-lysine N-methyltransferase EHMT1</fullName>
    </submittedName>
</protein>
<name>A0A6G1SJB3_9ACAR</name>
<evidence type="ECO:0000256" key="3">
    <source>
        <dbReference type="ARBA" id="ARBA00022603"/>
    </source>
</evidence>
<dbReference type="Pfam" id="PF00856">
    <property type="entry name" value="SET"/>
    <property type="match status" value="1"/>
</dbReference>
<evidence type="ECO:0000256" key="4">
    <source>
        <dbReference type="ARBA" id="ARBA00022691"/>
    </source>
</evidence>
<dbReference type="PANTHER" id="PTHR46307:SF4">
    <property type="entry name" value="G9A, ISOFORM B"/>
    <property type="match status" value="1"/>
</dbReference>
<evidence type="ECO:0000259" key="7">
    <source>
        <dbReference type="PROSITE" id="PS50280"/>
    </source>
</evidence>
<dbReference type="GO" id="GO:0000122">
    <property type="term" value="P:negative regulation of transcription by RNA polymerase II"/>
    <property type="evidence" value="ECO:0007669"/>
    <property type="project" value="TreeGrafter"/>
</dbReference>
<dbReference type="SMART" id="SM00317">
    <property type="entry name" value="SET"/>
    <property type="match status" value="1"/>
</dbReference>
<feature type="transmembrane region" description="Helical" evidence="6">
    <location>
        <begin position="6"/>
        <end position="25"/>
    </location>
</feature>
<keyword evidence="2" id="KW-0158">Chromosome</keyword>
<evidence type="ECO:0000256" key="5">
    <source>
        <dbReference type="SAM" id="MobiDB-lite"/>
    </source>
</evidence>
<dbReference type="GO" id="GO:0002039">
    <property type="term" value="F:p53 binding"/>
    <property type="evidence" value="ECO:0007669"/>
    <property type="project" value="InterPro"/>
</dbReference>
<dbReference type="InterPro" id="IPR043550">
    <property type="entry name" value="EHMT1/EHMT2"/>
</dbReference>
<dbReference type="SMART" id="SM00468">
    <property type="entry name" value="PreSET"/>
    <property type="match status" value="1"/>
</dbReference>
<dbReference type="PANTHER" id="PTHR46307">
    <property type="entry name" value="G9A, ISOFORM B"/>
    <property type="match status" value="1"/>
</dbReference>
<dbReference type="Gene3D" id="2.170.270.10">
    <property type="entry name" value="SET domain"/>
    <property type="match status" value="1"/>
</dbReference>
<keyword evidence="6" id="KW-1133">Transmembrane helix</keyword>
<dbReference type="Pfam" id="PF05033">
    <property type="entry name" value="Pre-SET"/>
    <property type="match status" value="1"/>
</dbReference>
<feature type="compositionally biased region" description="Low complexity" evidence="5">
    <location>
        <begin position="218"/>
        <end position="232"/>
    </location>
</feature>
<feature type="compositionally biased region" description="Basic and acidic residues" evidence="5">
    <location>
        <begin position="293"/>
        <end position="311"/>
    </location>
</feature>
<dbReference type="PROSITE" id="PS50867">
    <property type="entry name" value="PRE_SET"/>
    <property type="match status" value="1"/>
</dbReference>
<keyword evidence="4" id="KW-0949">S-adenosyl-L-methionine</keyword>
<comment type="subcellular location">
    <subcellularLocation>
        <location evidence="1">Chromosome</location>
    </subcellularLocation>
</comment>
<sequence>MLAGYPIVIAIVALIIIILAVFASFRRKSNACLTRGKVEYIIDDDISNGRERHELPALSYMRHDETPLDFHYVTDHVKREPNIHVDTTLTSMVCCQCLDDCNNDDCICSKGTLCKRFYEPNGKLSADFKLEAPELIHECNMACKCNRKLCKNMVIQAGCQARLVLFRTKKRGWGVRTLDNLKRGTFVGVYSGELVSVVSSQQRADDTYLFNLSTTHTQTTVTNNNNTDSQQQEISEESADNQREIEEESVSETLQGNTQETNQETAEENDDHDAGQTATDGSLLSENSSVELEPQKKDDQQEERQQEQLDKQEEEGTQIGGNESEAAHECVTKKVVAVNNNFVCDAKFYGNFTRFINHSCEPNVVGIRTFTTHQDQRFPHISFFTNQDIPAGTELTLNYGDSYWLVKCKRDKIFCLCNRSKCRFNKKTLPITMKQHNQQMTAGS</sequence>
<proteinExistence type="predicted"/>
<dbReference type="PROSITE" id="PS50280">
    <property type="entry name" value="SET"/>
    <property type="match status" value="1"/>
</dbReference>
<feature type="compositionally biased region" description="Low complexity" evidence="5">
    <location>
        <begin position="252"/>
        <end position="264"/>
    </location>
</feature>
<dbReference type="InterPro" id="IPR046341">
    <property type="entry name" value="SET_dom_sf"/>
</dbReference>
<dbReference type="AlphaFoldDB" id="A0A6G1SJB3"/>
<evidence type="ECO:0000259" key="8">
    <source>
        <dbReference type="PROSITE" id="PS50867"/>
    </source>
</evidence>
<keyword evidence="3 10" id="KW-0489">Methyltransferase</keyword>
<dbReference type="InterPro" id="IPR001214">
    <property type="entry name" value="SET_dom"/>
</dbReference>
<dbReference type="GO" id="GO:0046974">
    <property type="term" value="F:histone H3K9 methyltransferase activity"/>
    <property type="evidence" value="ECO:0007669"/>
    <property type="project" value="TreeGrafter"/>
</dbReference>
<dbReference type="GO" id="GO:0000785">
    <property type="term" value="C:chromatin"/>
    <property type="evidence" value="ECO:0007669"/>
    <property type="project" value="TreeGrafter"/>
</dbReference>
<reference evidence="10" key="1">
    <citation type="submission" date="2018-10" db="EMBL/GenBank/DDBJ databases">
        <title>Transcriptome assembly of Aceria tosichella (Wheat curl mite) Type 2.</title>
        <authorList>
            <person name="Scully E.D."/>
            <person name="Geib S.M."/>
            <person name="Palmer N.A."/>
            <person name="Gupta A.K."/>
            <person name="Sarath G."/>
            <person name="Tatineni S."/>
        </authorList>
    </citation>
    <scope>NUCLEOTIDE SEQUENCE</scope>
    <source>
        <strain evidence="10">LincolnNE</strain>
    </source>
</reference>
<feature type="domain" description="Pre-SET" evidence="8">
    <location>
        <begin position="93"/>
        <end position="158"/>
    </location>
</feature>
<organism evidence="10">
    <name type="scientific">Aceria tosichella</name>
    <name type="common">wheat curl mite</name>
    <dbReference type="NCBI Taxonomy" id="561515"/>
    <lineage>
        <taxon>Eukaryota</taxon>
        <taxon>Metazoa</taxon>
        <taxon>Ecdysozoa</taxon>
        <taxon>Arthropoda</taxon>
        <taxon>Chelicerata</taxon>
        <taxon>Arachnida</taxon>
        <taxon>Acari</taxon>
        <taxon>Acariformes</taxon>
        <taxon>Trombidiformes</taxon>
        <taxon>Prostigmata</taxon>
        <taxon>Eupodina</taxon>
        <taxon>Eriophyoidea</taxon>
        <taxon>Eriophyidae</taxon>
        <taxon>Eriophyinae</taxon>
        <taxon>Aceriini</taxon>
        <taxon>Aceria</taxon>
    </lineage>
</organism>
<keyword evidence="6" id="KW-0472">Membrane</keyword>
<dbReference type="EMBL" id="GGYP01005232">
    <property type="protein sequence ID" value="MDE50003.1"/>
    <property type="molecule type" value="Transcribed_RNA"/>
</dbReference>
<feature type="compositionally biased region" description="Low complexity" evidence="5">
    <location>
        <begin position="282"/>
        <end position="292"/>
    </location>
</feature>
<dbReference type="InterPro" id="IPR007728">
    <property type="entry name" value="Pre-SET_dom"/>
</dbReference>
<evidence type="ECO:0000313" key="10">
    <source>
        <dbReference type="EMBL" id="MDE50003.1"/>
    </source>
</evidence>
<feature type="domain" description="SET" evidence="7">
    <location>
        <begin position="161"/>
        <end position="400"/>
    </location>
</feature>
<evidence type="ECO:0000313" key="9">
    <source>
        <dbReference type="EMBL" id="MDE45674.1"/>
    </source>
</evidence>
<accession>A0A6G1SJB3</accession>
<dbReference type="GO" id="GO:0008270">
    <property type="term" value="F:zinc ion binding"/>
    <property type="evidence" value="ECO:0007669"/>
    <property type="project" value="InterPro"/>
</dbReference>
<dbReference type="EMBL" id="GGYP01000903">
    <property type="protein sequence ID" value="MDE45674.1"/>
    <property type="molecule type" value="Transcribed_RNA"/>
</dbReference>
<feature type="compositionally biased region" description="Acidic residues" evidence="5">
    <location>
        <begin position="234"/>
        <end position="250"/>
    </location>
</feature>
<dbReference type="SUPFAM" id="SSF82199">
    <property type="entry name" value="SET domain"/>
    <property type="match status" value="1"/>
</dbReference>
<evidence type="ECO:0000256" key="2">
    <source>
        <dbReference type="ARBA" id="ARBA00022454"/>
    </source>
</evidence>
<keyword evidence="6" id="KW-0812">Transmembrane</keyword>
<evidence type="ECO:0000256" key="1">
    <source>
        <dbReference type="ARBA" id="ARBA00004286"/>
    </source>
</evidence>